<feature type="chain" id="PRO_5010528122" evidence="5">
    <location>
        <begin position="34"/>
        <end position="329"/>
    </location>
</feature>
<evidence type="ECO:0000256" key="2">
    <source>
        <dbReference type="ARBA" id="ARBA00023125"/>
    </source>
</evidence>
<dbReference type="OrthoDB" id="644067at2759"/>
<organism evidence="7 8">
    <name type="scientific">Nelumbo nucifera</name>
    <name type="common">Sacred lotus</name>
    <dbReference type="NCBI Taxonomy" id="4432"/>
    <lineage>
        <taxon>Eukaryota</taxon>
        <taxon>Viridiplantae</taxon>
        <taxon>Streptophyta</taxon>
        <taxon>Embryophyta</taxon>
        <taxon>Tracheophyta</taxon>
        <taxon>Spermatophyta</taxon>
        <taxon>Magnoliopsida</taxon>
        <taxon>Proteales</taxon>
        <taxon>Nelumbonaceae</taxon>
        <taxon>Nelumbo</taxon>
    </lineage>
</organism>
<feature type="compositionally biased region" description="Low complexity" evidence="4">
    <location>
        <begin position="60"/>
        <end position="74"/>
    </location>
</feature>
<evidence type="ECO:0000256" key="3">
    <source>
        <dbReference type="ARBA" id="ARBA00023242"/>
    </source>
</evidence>
<gene>
    <name evidence="8" type="primary">LOC104604273</name>
</gene>
<feature type="domain" description="BZIP" evidence="6">
    <location>
        <begin position="248"/>
        <end position="263"/>
    </location>
</feature>
<feature type="compositionally biased region" description="Polar residues" evidence="4">
    <location>
        <begin position="46"/>
        <end position="59"/>
    </location>
</feature>
<dbReference type="InParanoid" id="A0A1U8AI55"/>
<evidence type="ECO:0000256" key="1">
    <source>
        <dbReference type="ARBA" id="ARBA00004123"/>
    </source>
</evidence>
<feature type="region of interest" description="Disordered" evidence="4">
    <location>
        <begin position="46"/>
        <end position="83"/>
    </location>
</feature>
<proteinExistence type="predicted"/>
<dbReference type="GO" id="GO:0003700">
    <property type="term" value="F:DNA-binding transcription factor activity"/>
    <property type="evidence" value="ECO:0007669"/>
    <property type="project" value="InterPro"/>
</dbReference>
<reference evidence="8" key="1">
    <citation type="submission" date="2025-08" db="UniProtKB">
        <authorList>
            <consortium name="RefSeq"/>
        </authorList>
    </citation>
    <scope>IDENTIFICATION</scope>
</reference>
<keyword evidence="2" id="KW-0238">DNA-binding</keyword>
<dbReference type="AlphaFoldDB" id="A0A1U8AI55"/>
<dbReference type="RefSeq" id="XP_010266850.1">
    <property type="nucleotide sequence ID" value="XM_010268548.2"/>
</dbReference>
<dbReference type="PANTHER" id="PTHR22952">
    <property type="entry name" value="CAMP-RESPONSE ELEMENT BINDING PROTEIN-RELATED"/>
    <property type="match status" value="1"/>
</dbReference>
<dbReference type="Gene3D" id="1.20.5.170">
    <property type="match status" value="1"/>
</dbReference>
<dbReference type="Proteomes" id="UP000189703">
    <property type="component" value="Unplaced"/>
</dbReference>
<keyword evidence="5" id="KW-0732">Signal</keyword>
<dbReference type="CDD" id="cd14707">
    <property type="entry name" value="bZIP_plant_BZIP46"/>
    <property type="match status" value="1"/>
</dbReference>
<sequence>MVQRLHTIKHLSTHFLSLSVSLIVFICHPKSEALSPVTTIAMWSSSGGEETNNLNGKRVSSSSSKSSSSSSSPSPFAPQSHFLTPRRKTMEQVWKDINLASTSLSDHHATREPLLPKSTTTTSSATAFRGVILQDFLARPFSKDPPTSSVISVDPTTASDVAVFGSPAPPPPTVLSLNSGPEFHYLENTTDPLRSQSQLYTPGNSATPFFLSSLNTPFDPFAPSSAFSSFCKKRVPESDDSSGDRRHKRMIKNRESAARSRARKQEIISLFSLSPTHPPPPLALESSCIDNSIEEKLEKLVSHLIFLFSDSSLKYYRLIQMSWSWKLLI</sequence>
<dbReference type="SUPFAM" id="SSF57959">
    <property type="entry name" value="Leucine zipper domain"/>
    <property type="match status" value="1"/>
</dbReference>
<dbReference type="InterPro" id="IPR004827">
    <property type="entry name" value="bZIP"/>
</dbReference>
<evidence type="ECO:0000313" key="7">
    <source>
        <dbReference type="Proteomes" id="UP000189703"/>
    </source>
</evidence>
<dbReference type="PANTHER" id="PTHR22952:SF433">
    <property type="entry name" value="PROTEIN FD"/>
    <property type="match status" value="1"/>
</dbReference>
<evidence type="ECO:0000256" key="5">
    <source>
        <dbReference type="SAM" id="SignalP"/>
    </source>
</evidence>
<dbReference type="GO" id="GO:0003677">
    <property type="term" value="F:DNA binding"/>
    <property type="evidence" value="ECO:0007669"/>
    <property type="project" value="UniProtKB-KW"/>
</dbReference>
<dbReference type="GeneID" id="104604273"/>
<feature type="signal peptide" evidence="5">
    <location>
        <begin position="1"/>
        <end position="33"/>
    </location>
</feature>
<feature type="compositionally biased region" description="Basic and acidic residues" evidence="4">
    <location>
        <begin position="252"/>
        <end position="261"/>
    </location>
</feature>
<protein>
    <submittedName>
        <fullName evidence="8">Protein FD-like isoform X1</fullName>
    </submittedName>
</protein>
<dbReference type="GO" id="GO:0045893">
    <property type="term" value="P:positive regulation of DNA-templated transcription"/>
    <property type="evidence" value="ECO:0007669"/>
    <property type="project" value="InterPro"/>
</dbReference>
<dbReference type="InterPro" id="IPR043452">
    <property type="entry name" value="BZIP46-like"/>
</dbReference>
<dbReference type="InterPro" id="IPR046347">
    <property type="entry name" value="bZIP_sf"/>
</dbReference>
<keyword evidence="3" id="KW-0539">Nucleus</keyword>
<dbReference type="eggNOG" id="ENOG502RZGX">
    <property type="taxonomic scope" value="Eukaryota"/>
</dbReference>
<dbReference type="KEGG" id="nnu:104604273"/>
<evidence type="ECO:0000256" key="4">
    <source>
        <dbReference type="SAM" id="MobiDB-lite"/>
    </source>
</evidence>
<accession>A0A1U8AI55</accession>
<dbReference type="GO" id="GO:0005634">
    <property type="term" value="C:nucleus"/>
    <property type="evidence" value="ECO:0000318"/>
    <property type="project" value="GO_Central"/>
</dbReference>
<name>A0A1U8AI55_NELNU</name>
<dbReference type="PROSITE" id="PS00036">
    <property type="entry name" value="BZIP_BASIC"/>
    <property type="match status" value="1"/>
</dbReference>
<feature type="region of interest" description="Disordered" evidence="4">
    <location>
        <begin position="234"/>
        <end position="261"/>
    </location>
</feature>
<evidence type="ECO:0000313" key="8">
    <source>
        <dbReference type="RefSeq" id="XP_010266850.1"/>
    </source>
</evidence>
<comment type="subcellular location">
    <subcellularLocation>
        <location evidence="1">Nucleus</location>
    </subcellularLocation>
</comment>
<dbReference type="FunCoup" id="A0A1U8AI55">
    <property type="interactions" value="343"/>
</dbReference>
<evidence type="ECO:0000259" key="6">
    <source>
        <dbReference type="PROSITE" id="PS00036"/>
    </source>
</evidence>
<keyword evidence="7" id="KW-1185">Reference proteome</keyword>